<keyword evidence="2" id="KW-0479">Metal-binding</keyword>
<keyword evidence="6" id="KW-1185">Reference proteome</keyword>
<dbReference type="PANTHER" id="PTHR30502:SF0">
    <property type="entry name" value="PHOSPHOENOLPYRUVATE CARBOXYLASE FAMILY PROTEIN"/>
    <property type="match status" value="1"/>
</dbReference>
<name>A0ABU4CE18_RHOJO</name>
<keyword evidence="3 5" id="KW-0456">Lyase</keyword>
<dbReference type="InterPro" id="IPR050251">
    <property type="entry name" value="HpcH-HpaI_aldolase"/>
</dbReference>
<dbReference type="Proteomes" id="UP001185737">
    <property type="component" value="Unassembled WGS sequence"/>
</dbReference>
<dbReference type="Pfam" id="PF03328">
    <property type="entry name" value="HpcH_HpaI"/>
    <property type="match status" value="1"/>
</dbReference>
<reference evidence="5 6" key="1">
    <citation type="submission" date="2023-10" db="EMBL/GenBank/DDBJ databases">
        <title>Development of a sustainable strategy for remediation of hydrocarbon-contaminated territories based on the waste exchange concept.</title>
        <authorList>
            <person name="Krivoruchko A."/>
        </authorList>
    </citation>
    <scope>NUCLEOTIDE SEQUENCE [LARGE SCALE GENOMIC DNA]</scope>
    <source>
        <strain evidence="5 6">IEGM 60</strain>
    </source>
</reference>
<evidence type="ECO:0000256" key="3">
    <source>
        <dbReference type="ARBA" id="ARBA00023239"/>
    </source>
</evidence>
<dbReference type="RefSeq" id="WP_317568752.1">
    <property type="nucleotide sequence ID" value="NZ_JAWLKA010000007.1"/>
</dbReference>
<evidence type="ECO:0000256" key="2">
    <source>
        <dbReference type="ARBA" id="ARBA00022723"/>
    </source>
</evidence>
<gene>
    <name evidence="5" type="ORF">R3Q59_14980</name>
</gene>
<comment type="similarity">
    <text evidence="1">Belongs to the HpcH/HpaI aldolase family.</text>
</comment>
<dbReference type="PANTHER" id="PTHR30502">
    <property type="entry name" value="2-KETO-3-DEOXY-L-RHAMNONATE ALDOLASE"/>
    <property type="match status" value="1"/>
</dbReference>
<feature type="domain" description="HpcH/HpaI aldolase/citrate lyase" evidence="4">
    <location>
        <begin position="16"/>
        <end position="239"/>
    </location>
</feature>
<evidence type="ECO:0000313" key="5">
    <source>
        <dbReference type="EMBL" id="MDV6281810.1"/>
    </source>
</evidence>
<comment type="caution">
    <text evidence="5">The sequence shown here is derived from an EMBL/GenBank/DDBJ whole genome shotgun (WGS) entry which is preliminary data.</text>
</comment>
<dbReference type="Gene3D" id="3.20.20.60">
    <property type="entry name" value="Phosphoenolpyruvate-binding domains"/>
    <property type="match status" value="1"/>
</dbReference>
<dbReference type="SUPFAM" id="SSF51621">
    <property type="entry name" value="Phosphoenolpyruvate/pyruvate domain"/>
    <property type="match status" value="1"/>
</dbReference>
<dbReference type="EMBL" id="JAWLKA010000007">
    <property type="protein sequence ID" value="MDV6281810.1"/>
    <property type="molecule type" value="Genomic_DNA"/>
</dbReference>
<sequence>MNEALRARLAANETAYGMWVTSEAAAVTEVAAVLGLDWICIDMEHGYLNYKDIQSHLAAARGSQLSVFVRPPTQALEPIKRALDVGAHGLIVPLINNAAEVESVRQHIYYPPIGRRGIGGERSVTWGLELENYVKSANDELMFLPMIETQEAYDNLDSILSVAQTEAIFLGPGDMSASRGAVGEWEGPGVAEINLDILERAGARGIHAGLVARSTEEAITRRDQGFRMVSLGSDIGLMIRQIRSMATELGRGPRLHSWF</sequence>
<evidence type="ECO:0000313" key="6">
    <source>
        <dbReference type="Proteomes" id="UP001185737"/>
    </source>
</evidence>
<evidence type="ECO:0000256" key="1">
    <source>
        <dbReference type="ARBA" id="ARBA00005568"/>
    </source>
</evidence>
<protein>
    <submittedName>
        <fullName evidence="5">Aldolase/citrate lyase family protein</fullName>
    </submittedName>
</protein>
<dbReference type="InterPro" id="IPR015813">
    <property type="entry name" value="Pyrv/PenolPyrv_kinase-like_dom"/>
</dbReference>
<dbReference type="InterPro" id="IPR005000">
    <property type="entry name" value="Aldolase/citrate-lyase_domain"/>
</dbReference>
<evidence type="ECO:0000259" key="4">
    <source>
        <dbReference type="Pfam" id="PF03328"/>
    </source>
</evidence>
<dbReference type="InterPro" id="IPR040442">
    <property type="entry name" value="Pyrv_kinase-like_dom_sf"/>
</dbReference>
<organism evidence="5 6">
    <name type="scientific">Rhodococcus jostii</name>
    <dbReference type="NCBI Taxonomy" id="132919"/>
    <lineage>
        <taxon>Bacteria</taxon>
        <taxon>Bacillati</taxon>
        <taxon>Actinomycetota</taxon>
        <taxon>Actinomycetes</taxon>
        <taxon>Mycobacteriales</taxon>
        <taxon>Nocardiaceae</taxon>
        <taxon>Rhodococcus</taxon>
    </lineage>
</organism>
<accession>A0ABU4CE18</accession>
<proteinExistence type="inferred from homology"/>
<dbReference type="GO" id="GO:0016829">
    <property type="term" value="F:lyase activity"/>
    <property type="evidence" value="ECO:0007669"/>
    <property type="project" value="UniProtKB-KW"/>
</dbReference>